<dbReference type="InterPro" id="IPR013767">
    <property type="entry name" value="PAS_fold"/>
</dbReference>
<dbReference type="SUPFAM" id="SSF58104">
    <property type="entry name" value="Methyl-accepting chemotaxis protein (MCP) signaling domain"/>
    <property type="match status" value="1"/>
</dbReference>
<reference evidence="8 9" key="1">
    <citation type="submission" date="2018-05" db="EMBL/GenBank/DDBJ databases">
        <title>Draft genome of Methanospirillum stamsii Pt1.</title>
        <authorList>
            <person name="Dueholm M.S."/>
            <person name="Nielsen P.H."/>
            <person name="Bakmann L.F."/>
            <person name="Otzen D.E."/>
        </authorList>
    </citation>
    <scope>NUCLEOTIDE SEQUENCE [LARGE SCALE GENOMIC DNA]</scope>
    <source>
        <strain evidence="8 9">Pt1</strain>
    </source>
</reference>
<dbReference type="PANTHER" id="PTHR43531:SF11">
    <property type="entry name" value="METHYL-ACCEPTING CHEMOTAXIS PROTEIN 3"/>
    <property type="match status" value="1"/>
</dbReference>
<dbReference type="SMART" id="SM00283">
    <property type="entry name" value="MA"/>
    <property type="match status" value="1"/>
</dbReference>
<keyword evidence="9" id="KW-1185">Reference proteome</keyword>
<dbReference type="CDD" id="cd11386">
    <property type="entry name" value="MCP_signal"/>
    <property type="match status" value="1"/>
</dbReference>
<dbReference type="RefSeq" id="WP_109941520.1">
    <property type="nucleotide sequence ID" value="NZ_CP176366.1"/>
</dbReference>
<comment type="caution">
    <text evidence="8">The sequence shown here is derived from an EMBL/GenBank/DDBJ whole genome shotgun (WGS) entry which is preliminary data.</text>
</comment>
<dbReference type="GeneID" id="97610101"/>
<dbReference type="PROSITE" id="PS50112">
    <property type="entry name" value="PAS"/>
    <property type="match status" value="1"/>
</dbReference>
<dbReference type="SMART" id="SM00304">
    <property type="entry name" value="HAMP"/>
    <property type="match status" value="3"/>
</dbReference>
<dbReference type="InterPro" id="IPR003660">
    <property type="entry name" value="HAMP_dom"/>
</dbReference>
<dbReference type="SMART" id="SM00091">
    <property type="entry name" value="PAS"/>
    <property type="match status" value="3"/>
</dbReference>
<gene>
    <name evidence="8" type="ORF">DLD82_12775</name>
</gene>
<dbReference type="SUPFAM" id="SSF55785">
    <property type="entry name" value="PYP-like sensor domain (PAS domain)"/>
    <property type="match status" value="3"/>
</dbReference>
<accession>A0A2V2N5W4</accession>
<dbReference type="InterPro" id="IPR041395">
    <property type="entry name" value="McpB_HAMP_3rd"/>
</dbReference>
<dbReference type="InterPro" id="IPR013656">
    <property type="entry name" value="PAS_4"/>
</dbReference>
<proteinExistence type="inferred from homology"/>
<evidence type="ECO:0000259" key="6">
    <source>
        <dbReference type="PROSITE" id="PS50192"/>
    </source>
</evidence>
<organism evidence="8 9">
    <name type="scientific">Methanospirillum stamsii</name>
    <dbReference type="NCBI Taxonomy" id="1277351"/>
    <lineage>
        <taxon>Archaea</taxon>
        <taxon>Methanobacteriati</taxon>
        <taxon>Methanobacteriota</taxon>
        <taxon>Stenosarchaea group</taxon>
        <taxon>Methanomicrobia</taxon>
        <taxon>Methanomicrobiales</taxon>
        <taxon>Methanospirillaceae</taxon>
        <taxon>Methanospirillum</taxon>
    </lineage>
</organism>
<feature type="domain" description="T-SNARE coiled-coil homology" evidence="6">
    <location>
        <begin position="1291"/>
        <end position="1353"/>
    </location>
</feature>
<dbReference type="GO" id="GO:0004888">
    <property type="term" value="F:transmembrane signaling receptor activity"/>
    <property type="evidence" value="ECO:0007669"/>
    <property type="project" value="TreeGrafter"/>
</dbReference>
<evidence type="ECO:0000259" key="5">
    <source>
        <dbReference type="PROSITE" id="PS50112"/>
    </source>
</evidence>
<evidence type="ECO:0000259" key="4">
    <source>
        <dbReference type="PROSITE" id="PS50111"/>
    </source>
</evidence>
<dbReference type="GO" id="GO:0005886">
    <property type="term" value="C:plasma membrane"/>
    <property type="evidence" value="ECO:0007669"/>
    <property type="project" value="TreeGrafter"/>
</dbReference>
<dbReference type="EMBL" id="QGMZ01000028">
    <property type="protein sequence ID" value="PWR71888.1"/>
    <property type="molecule type" value="Genomic_DNA"/>
</dbReference>
<evidence type="ECO:0008006" key="10">
    <source>
        <dbReference type="Google" id="ProtNLM"/>
    </source>
</evidence>
<dbReference type="PROSITE" id="PS50111">
    <property type="entry name" value="CHEMOTAXIS_TRANSDUC_2"/>
    <property type="match status" value="1"/>
</dbReference>
<evidence type="ECO:0000256" key="3">
    <source>
        <dbReference type="PROSITE-ProRule" id="PRU00284"/>
    </source>
</evidence>
<dbReference type="GO" id="GO:0007165">
    <property type="term" value="P:signal transduction"/>
    <property type="evidence" value="ECO:0007669"/>
    <property type="project" value="UniProtKB-KW"/>
</dbReference>
<keyword evidence="1" id="KW-0145">Chemotaxis</keyword>
<dbReference type="InterPro" id="IPR000014">
    <property type="entry name" value="PAS"/>
</dbReference>
<dbReference type="Pfam" id="PF18575">
    <property type="entry name" value="HAMP_N3"/>
    <property type="match status" value="1"/>
</dbReference>
<dbReference type="PANTHER" id="PTHR43531">
    <property type="entry name" value="PROTEIN ICFG"/>
    <property type="match status" value="1"/>
</dbReference>
<dbReference type="Proteomes" id="UP000245934">
    <property type="component" value="Unassembled WGS sequence"/>
</dbReference>
<evidence type="ECO:0000259" key="7">
    <source>
        <dbReference type="PROSITE" id="PS50885"/>
    </source>
</evidence>
<dbReference type="Gene3D" id="1.10.287.950">
    <property type="entry name" value="Methyl-accepting chemotaxis protein"/>
    <property type="match status" value="1"/>
</dbReference>
<dbReference type="Pfam" id="PF00015">
    <property type="entry name" value="MCPsignal"/>
    <property type="match status" value="1"/>
</dbReference>
<dbReference type="Pfam" id="PF13426">
    <property type="entry name" value="PAS_9"/>
    <property type="match status" value="1"/>
</dbReference>
<comment type="similarity">
    <text evidence="2">Belongs to the methyl-accepting chemotaxis (MCP) protein family.</text>
</comment>
<dbReference type="PROSITE" id="PS50885">
    <property type="entry name" value="HAMP"/>
    <property type="match status" value="1"/>
</dbReference>
<dbReference type="OrthoDB" id="8523at2157"/>
<dbReference type="GO" id="GO:0006355">
    <property type="term" value="P:regulation of DNA-templated transcription"/>
    <property type="evidence" value="ECO:0007669"/>
    <property type="project" value="InterPro"/>
</dbReference>
<dbReference type="GO" id="GO:0006935">
    <property type="term" value="P:chemotaxis"/>
    <property type="evidence" value="ECO:0007669"/>
    <property type="project" value="TreeGrafter"/>
</dbReference>
<keyword evidence="3" id="KW-0807">Transducer</keyword>
<feature type="domain" description="HAMP" evidence="7">
    <location>
        <begin position="288"/>
        <end position="340"/>
    </location>
</feature>
<dbReference type="Pfam" id="PF00989">
    <property type="entry name" value="PAS"/>
    <property type="match status" value="1"/>
</dbReference>
<dbReference type="InterPro" id="IPR035965">
    <property type="entry name" value="PAS-like_dom_sf"/>
</dbReference>
<dbReference type="Gene3D" id="3.30.450.20">
    <property type="entry name" value="PAS domain"/>
    <property type="match status" value="2"/>
</dbReference>
<dbReference type="InterPro" id="IPR051310">
    <property type="entry name" value="MCP_chemotaxis"/>
</dbReference>
<dbReference type="InterPro" id="IPR004089">
    <property type="entry name" value="MCPsignal_dom"/>
</dbReference>
<feature type="domain" description="PAS" evidence="5">
    <location>
        <begin position="610"/>
        <end position="654"/>
    </location>
</feature>
<dbReference type="NCBIfam" id="TIGR00229">
    <property type="entry name" value="sensory_box"/>
    <property type="match status" value="2"/>
</dbReference>
<dbReference type="InterPro" id="IPR000727">
    <property type="entry name" value="T_SNARE_dom"/>
</dbReference>
<dbReference type="CDD" id="cd00130">
    <property type="entry name" value="PAS"/>
    <property type="match status" value="2"/>
</dbReference>
<evidence type="ECO:0000256" key="1">
    <source>
        <dbReference type="ARBA" id="ARBA00022500"/>
    </source>
</evidence>
<dbReference type="Pfam" id="PF18947">
    <property type="entry name" value="HAMP_2"/>
    <property type="match status" value="4"/>
</dbReference>
<name>A0A2V2N5W4_9EURY</name>
<sequence length="1390" mass="151101">MDLKTRTDDIASLKSIIDAIPSAVQIIGPDGLFLDCNAATYTMLGASAVEDIIGKSPAIISSEKQSDGTDSLKGSKKYIDLAFSGETTTFEWEHKRLDGTIFPCLVTLQVIEYNGQNCLMSTLVDITDMVAFRQKSEFIIRNAPTPLIDILPDLSIAAANVAFADLIDTPMDKLSTMKLSDFDVRNRVGGSLAEALETKSQVTGVMDAVVSTGTKNLEYFYNPFYDNQGTLVSIIAYYIDKTAEKKAVRDIITLTERCQAGYLDSRLDPEAYSGELRSLTEGINGTLDAIIGPLNVAAEYVDRISKGDIPPKITDEYNGDFKEIKNNLNTCIDSLTSLLSDTTKMYEEQKAGNIEALIDINRYNGFYKEIIAGYNDAVGIHISSVLKILSVLTAYSEGDFSPVLEKMPGKQALANERMDKLRENILALVQDCDTLIQASVEGKLNTRADITRHQGEYRKIVEGINNSLDAIIKPLRDAGAVLERMAVNDHTKGMNEAAYQGDFVTFASNINAVRERVNHIVDSIIQISEGDLSELGTYQKIGRRSEQDRVVPGLIKAFGNLQALTNDTNLLVDAAAKGNFDIRADASRHEGEYRRIIEGINATVGTMADKVAWYESILDSMQFPITVTDLNAKWTFVNKAVEDMLKVSRKEIMGHPCKEWGAGICNTENCGIVRLRKGFTSTNFEQSGGHFKVDVAYVKNAKGENVGHVEVVTEITPLVKMQKEMENKAAWYESILDAIPFPVSVTDLNMNWTFLNPATAKMANVDKKAAIGTQCNRWNANICRTRDCGIECLRAGMRETFFEQDGGFYKVDVEYVKDASGKDIGHVEVIQDVTAIKKVEKYLDESVNNITYCLGQFAEGKTNFDVRIPAADQYTRDVREKIAVLSDNLHHARDSVKNLVLQANNLAQAAIRGDLKYRADAAKVAGDFAEVLKGVNQTLETVGIPLNAAAKWIEDVANGREVADITEEYPGDYAVIKNNINESNRVLRDLIIETDRLSKGATAGDLKVRGDISRYNGAWKGIVVGINETLDTVVTPVQEAIRIAQEYAKANFTVRFDPAITVNGDWVGFKTALDDIGIQICGAIEVINKQILELASNAEEATASVQEVSAGAQQIAKNAGSVSANAEQGDDGVTQVLKAMEDLTITVGEVSQRAEMVSGSATQANQFSKEGIELAKKSESAMSGITSSTQEVDQIVKEINKQMEEIGKIVRLITDISNQTNLLALNAAIEAARAGEAGRGFAVVAAEVKSLAQDSRTSAENIADMIANLQAKASKANDAIITAGSAVEDGNHSLEKTVAAFTKIADSIEDITRNAMDMASSSEEQAASVEEITASVNEVSVLLQGTSREAGDAAAATEEASASIEQIGRVVTNVSGIADAISREMTKFKI</sequence>
<dbReference type="Pfam" id="PF08448">
    <property type="entry name" value="PAS_4"/>
    <property type="match status" value="1"/>
</dbReference>
<protein>
    <recommendedName>
        <fullName evidence="10">Chemotaxis protein</fullName>
    </recommendedName>
</protein>
<dbReference type="PROSITE" id="PS50192">
    <property type="entry name" value="T_SNARE"/>
    <property type="match status" value="1"/>
</dbReference>
<evidence type="ECO:0000256" key="2">
    <source>
        <dbReference type="ARBA" id="ARBA00029447"/>
    </source>
</evidence>
<evidence type="ECO:0000313" key="8">
    <source>
        <dbReference type="EMBL" id="PWR71888.1"/>
    </source>
</evidence>
<feature type="domain" description="Methyl-accepting transducer" evidence="4">
    <location>
        <begin position="1104"/>
        <end position="1340"/>
    </location>
</feature>
<dbReference type="Gene3D" id="1.20.120.1530">
    <property type="match status" value="5"/>
</dbReference>
<evidence type="ECO:0000313" key="9">
    <source>
        <dbReference type="Proteomes" id="UP000245934"/>
    </source>
</evidence>